<accession>A0A9W6J579</accession>
<keyword evidence="4" id="KW-1185">Reference proteome</keyword>
<dbReference type="EMBL" id="BSFJ01000005">
    <property type="protein sequence ID" value="GLK71056.1"/>
    <property type="molecule type" value="Genomic_DNA"/>
</dbReference>
<feature type="compositionally biased region" description="Pro residues" evidence="1">
    <location>
        <begin position="189"/>
        <end position="211"/>
    </location>
</feature>
<dbReference type="AlphaFoldDB" id="A0A9W6J579"/>
<dbReference type="Proteomes" id="UP001143370">
    <property type="component" value="Unassembled WGS sequence"/>
</dbReference>
<keyword evidence="3" id="KW-0969">Cilium</keyword>
<keyword evidence="2" id="KW-1133">Transmembrane helix</keyword>
<evidence type="ECO:0000256" key="2">
    <source>
        <dbReference type="SAM" id="Phobius"/>
    </source>
</evidence>
<dbReference type="InterPro" id="IPR052205">
    <property type="entry name" value="FliO/MopB"/>
</dbReference>
<dbReference type="PANTHER" id="PTHR38766:SF1">
    <property type="entry name" value="FLAGELLAR PROTEIN FLIO"/>
    <property type="match status" value="1"/>
</dbReference>
<proteinExistence type="predicted"/>
<feature type="compositionally biased region" description="Basic and acidic residues" evidence="1">
    <location>
        <begin position="334"/>
        <end position="344"/>
    </location>
</feature>
<feature type="compositionally biased region" description="Low complexity" evidence="1">
    <location>
        <begin position="101"/>
        <end position="110"/>
    </location>
</feature>
<reference evidence="3" key="2">
    <citation type="submission" date="2023-01" db="EMBL/GenBank/DDBJ databases">
        <authorList>
            <person name="Sun Q."/>
            <person name="Evtushenko L."/>
        </authorList>
    </citation>
    <scope>NUCLEOTIDE SEQUENCE</scope>
    <source>
        <strain evidence="3">VKM B-2484</strain>
    </source>
</reference>
<name>A0A9W6J579_9HYPH</name>
<keyword evidence="2" id="KW-0812">Transmembrane</keyword>
<feature type="compositionally biased region" description="Basic and acidic residues" evidence="1">
    <location>
        <begin position="293"/>
        <end position="302"/>
    </location>
</feature>
<comment type="caution">
    <text evidence="3">The sequence shown here is derived from an EMBL/GenBank/DDBJ whole genome shotgun (WGS) entry which is preliminary data.</text>
</comment>
<feature type="transmembrane region" description="Helical" evidence="2">
    <location>
        <begin position="12"/>
        <end position="31"/>
    </location>
</feature>
<feature type="region of interest" description="Disordered" evidence="1">
    <location>
        <begin position="330"/>
        <end position="434"/>
    </location>
</feature>
<evidence type="ECO:0000256" key="1">
    <source>
        <dbReference type="SAM" id="MobiDB-lite"/>
    </source>
</evidence>
<dbReference type="RefSeq" id="WP_213371958.1">
    <property type="nucleotide sequence ID" value="NZ_BSFJ01000005.1"/>
</dbReference>
<gene>
    <name evidence="3" type="ORF">GCM10017643_11710</name>
</gene>
<reference evidence="3" key="1">
    <citation type="journal article" date="2014" name="Int. J. Syst. Evol. Microbiol.">
        <title>Complete genome sequence of Corynebacterium casei LMG S-19264T (=DSM 44701T), isolated from a smear-ripened cheese.</title>
        <authorList>
            <consortium name="US DOE Joint Genome Institute (JGI-PGF)"/>
            <person name="Walter F."/>
            <person name="Albersmeier A."/>
            <person name="Kalinowski J."/>
            <person name="Ruckert C."/>
        </authorList>
    </citation>
    <scope>NUCLEOTIDE SEQUENCE</scope>
    <source>
        <strain evidence="3">VKM B-2484</strain>
    </source>
</reference>
<keyword evidence="3" id="KW-0282">Flagellum</keyword>
<sequence length="434" mass="46015">MLDVLSDSGSLAVPILALVGLVVLAAIVVWIGRRARRNRSHGLVAGHRLAVIDQVQIDETRRLVLIQRDEVQHLVVLGGGSDFLVESGIGAVHAREPLHPHAPARAGDAARPPEPAPVPVPEVHRASDFRTAEPSPAREPTRAAREAPAPAPRPPRPIPLPPEARAPVEPRPATFSRGPARDIALEPVPMTPAPVPSAPLSSAPPVPPLPRRPVDVRPLEPDITARTPPAPPPVAQRAEPIIEPPAEAEVGARVTVKVDPLFADMADQLEEALRRPAAPDGEPARRTAPPRAPESRKVDEPRPAFPAAGPAPAIVTPAAAAPKVATPAFVPAIERPEPRPEARASDVSAPEIRPDPRPTEARPAEARPSEVRPAESRPAEASTPESRALDIFAPQIRATEAPAPEIDIAEPRGANPGDPFEEEMANLLGRSRRP</sequence>
<organism evidence="3 4">
    <name type="scientific">Ancylobacter dichloromethanicus</name>
    <dbReference type="NCBI Taxonomy" id="518825"/>
    <lineage>
        <taxon>Bacteria</taxon>
        <taxon>Pseudomonadati</taxon>
        <taxon>Pseudomonadota</taxon>
        <taxon>Alphaproteobacteria</taxon>
        <taxon>Hyphomicrobiales</taxon>
        <taxon>Xanthobacteraceae</taxon>
        <taxon>Ancylobacter</taxon>
    </lineage>
</organism>
<feature type="compositionally biased region" description="Basic and acidic residues" evidence="1">
    <location>
        <begin position="352"/>
        <end position="378"/>
    </location>
</feature>
<keyword evidence="3" id="KW-0966">Cell projection</keyword>
<keyword evidence="2" id="KW-0472">Membrane</keyword>
<feature type="compositionally biased region" description="Basic and acidic residues" evidence="1">
    <location>
        <begin position="122"/>
        <end position="131"/>
    </location>
</feature>
<evidence type="ECO:0000313" key="3">
    <source>
        <dbReference type="EMBL" id="GLK71056.1"/>
    </source>
</evidence>
<protein>
    <submittedName>
        <fullName evidence="3">Flagellar biosynthesis protein FliO</fullName>
    </submittedName>
</protein>
<feature type="compositionally biased region" description="Pro residues" evidence="1">
    <location>
        <begin position="149"/>
        <end position="164"/>
    </location>
</feature>
<dbReference type="PANTHER" id="PTHR38766">
    <property type="entry name" value="FLAGELLAR PROTEIN FLIO"/>
    <property type="match status" value="1"/>
</dbReference>
<evidence type="ECO:0000313" key="4">
    <source>
        <dbReference type="Proteomes" id="UP001143370"/>
    </source>
</evidence>
<feature type="region of interest" description="Disordered" evidence="1">
    <location>
        <begin position="267"/>
        <end position="311"/>
    </location>
</feature>
<feature type="region of interest" description="Disordered" evidence="1">
    <location>
        <begin position="99"/>
        <end position="237"/>
    </location>
</feature>